<accession>A0AAV7JTV6</accession>
<protein>
    <submittedName>
        <fullName evidence="1">Uncharacterized protein</fullName>
    </submittedName>
</protein>
<evidence type="ECO:0000313" key="1">
    <source>
        <dbReference type="EMBL" id="KAI6652371.1"/>
    </source>
</evidence>
<name>A0AAV7JTV6_9METZ</name>
<organism evidence="1 2">
    <name type="scientific">Oopsacas minuta</name>
    <dbReference type="NCBI Taxonomy" id="111878"/>
    <lineage>
        <taxon>Eukaryota</taxon>
        <taxon>Metazoa</taxon>
        <taxon>Porifera</taxon>
        <taxon>Hexactinellida</taxon>
        <taxon>Hexasterophora</taxon>
        <taxon>Lyssacinosida</taxon>
        <taxon>Leucopsacidae</taxon>
        <taxon>Oopsacas</taxon>
    </lineage>
</organism>
<gene>
    <name evidence="1" type="ORF">LOD99_7385</name>
</gene>
<comment type="caution">
    <text evidence="1">The sequence shown here is derived from an EMBL/GenBank/DDBJ whole genome shotgun (WGS) entry which is preliminary data.</text>
</comment>
<reference evidence="1 2" key="1">
    <citation type="journal article" date="2023" name="BMC Biol.">
        <title>The compact genome of the sponge Oopsacas minuta (Hexactinellida) is lacking key metazoan core genes.</title>
        <authorList>
            <person name="Santini S."/>
            <person name="Schenkelaars Q."/>
            <person name="Jourda C."/>
            <person name="Duchesne M."/>
            <person name="Belahbib H."/>
            <person name="Rocher C."/>
            <person name="Selva M."/>
            <person name="Riesgo A."/>
            <person name="Vervoort M."/>
            <person name="Leys S.P."/>
            <person name="Kodjabachian L."/>
            <person name="Le Bivic A."/>
            <person name="Borchiellini C."/>
            <person name="Claverie J.M."/>
            <person name="Renard E."/>
        </authorList>
    </citation>
    <scope>NUCLEOTIDE SEQUENCE [LARGE SCALE GENOMIC DNA]</scope>
    <source>
        <strain evidence="1">SPO-2</strain>
    </source>
</reference>
<dbReference type="EMBL" id="JAKMXF010000299">
    <property type="protein sequence ID" value="KAI6652371.1"/>
    <property type="molecule type" value="Genomic_DNA"/>
</dbReference>
<dbReference type="Proteomes" id="UP001165289">
    <property type="component" value="Unassembled WGS sequence"/>
</dbReference>
<dbReference type="AlphaFoldDB" id="A0AAV7JTV6"/>
<evidence type="ECO:0000313" key="2">
    <source>
        <dbReference type="Proteomes" id="UP001165289"/>
    </source>
</evidence>
<proteinExistence type="predicted"/>
<sequence length="112" mass="12694">MKGINTRLTTVTLIVLTEQDVFSCVLTLYHCDDIFYMRSLQSKSRRESQKFSVSLDVINPRDRNHKFMSIQSKSEVDLSGVVDSATVSNLDDGLWLIMTIKSVQPNNHSKLG</sequence>
<keyword evidence="2" id="KW-1185">Reference proteome</keyword>